<comment type="caution">
    <text evidence="1">The sequence shown here is derived from an EMBL/GenBank/DDBJ whole genome shotgun (WGS) entry which is preliminary data.</text>
</comment>
<dbReference type="Proteomes" id="UP000051820">
    <property type="component" value="Unassembled WGS sequence"/>
</dbReference>
<accession>A0A0R1VVW0</accession>
<proteinExistence type="predicted"/>
<dbReference type="EMBL" id="AZGF01000039">
    <property type="protein sequence ID" value="KRM09565.1"/>
    <property type="molecule type" value="Genomic_DNA"/>
</dbReference>
<evidence type="ECO:0000313" key="2">
    <source>
        <dbReference type="Proteomes" id="UP000051820"/>
    </source>
</evidence>
<protein>
    <recommendedName>
        <fullName evidence="3">DUF304 domain-containing protein</fullName>
    </recommendedName>
</protein>
<sequence length="85" mass="9424">MQSNGTLLHKSGVIRQRYTNIDLYRVKNASAEINLISGGKLILTNSDGSIQVLPYIKNADQIANVIRGLVNEQRKEQGVSLIEML</sequence>
<organism evidence="1 2">
    <name type="scientific">Paucilactobacillus suebicus DSM 5007 = KCTC 3549</name>
    <dbReference type="NCBI Taxonomy" id="1423807"/>
    <lineage>
        <taxon>Bacteria</taxon>
        <taxon>Bacillati</taxon>
        <taxon>Bacillota</taxon>
        <taxon>Bacilli</taxon>
        <taxon>Lactobacillales</taxon>
        <taxon>Lactobacillaceae</taxon>
        <taxon>Paucilactobacillus</taxon>
    </lineage>
</organism>
<keyword evidence="2" id="KW-1185">Reference proteome</keyword>
<dbReference type="AlphaFoldDB" id="A0A0R1VVW0"/>
<reference evidence="1 2" key="1">
    <citation type="journal article" date="2015" name="Genome Announc.">
        <title>Expanding the biotechnology potential of lactobacilli through comparative genomics of 213 strains and associated genera.</title>
        <authorList>
            <person name="Sun Z."/>
            <person name="Harris H.M."/>
            <person name="McCann A."/>
            <person name="Guo C."/>
            <person name="Argimon S."/>
            <person name="Zhang W."/>
            <person name="Yang X."/>
            <person name="Jeffery I.B."/>
            <person name="Cooney J.C."/>
            <person name="Kagawa T.F."/>
            <person name="Liu W."/>
            <person name="Song Y."/>
            <person name="Salvetti E."/>
            <person name="Wrobel A."/>
            <person name="Rasinkangas P."/>
            <person name="Parkhill J."/>
            <person name="Rea M.C."/>
            <person name="O'Sullivan O."/>
            <person name="Ritari J."/>
            <person name="Douillard F.P."/>
            <person name="Paul Ross R."/>
            <person name="Yang R."/>
            <person name="Briner A.E."/>
            <person name="Felis G.E."/>
            <person name="de Vos W.M."/>
            <person name="Barrangou R."/>
            <person name="Klaenhammer T.R."/>
            <person name="Caufield P.W."/>
            <person name="Cui Y."/>
            <person name="Zhang H."/>
            <person name="O'Toole P.W."/>
        </authorList>
    </citation>
    <scope>NUCLEOTIDE SEQUENCE [LARGE SCALE GENOMIC DNA]</scope>
    <source>
        <strain evidence="1 2">DSM 5007</strain>
    </source>
</reference>
<dbReference type="PATRIC" id="fig|1423807.3.peg.1659"/>
<name>A0A0R1VVW0_9LACO</name>
<evidence type="ECO:0008006" key="3">
    <source>
        <dbReference type="Google" id="ProtNLM"/>
    </source>
</evidence>
<gene>
    <name evidence="1" type="ORF">FD16_GL001618</name>
</gene>
<evidence type="ECO:0000313" key="1">
    <source>
        <dbReference type="EMBL" id="KRM09565.1"/>
    </source>
</evidence>